<accession>A0A9N9PVB3</accession>
<dbReference type="GO" id="GO:0016887">
    <property type="term" value="F:ATP hydrolysis activity"/>
    <property type="evidence" value="ECO:0007669"/>
    <property type="project" value="InterPro"/>
</dbReference>
<evidence type="ECO:0000256" key="4">
    <source>
        <dbReference type="SAM" id="MobiDB-lite"/>
    </source>
</evidence>
<keyword evidence="2" id="KW-0547">Nucleotide-binding</keyword>
<protein>
    <recommendedName>
        <fullName evidence="5">ABC transporter domain-containing protein</fullName>
    </recommendedName>
</protein>
<name>A0A9N9PVB3_9HELO</name>
<dbReference type="PANTHER" id="PTHR19211:SF135">
    <property type="entry name" value="ATPASE, PUTATIVE (AFU_ORTHOLOGUE AFUA_1G16440)-RELATED"/>
    <property type="match status" value="1"/>
</dbReference>
<dbReference type="PROSITE" id="PS00211">
    <property type="entry name" value="ABC_TRANSPORTER_1"/>
    <property type="match status" value="1"/>
</dbReference>
<dbReference type="PANTHER" id="PTHR19211">
    <property type="entry name" value="ATP-BINDING TRANSPORT PROTEIN-RELATED"/>
    <property type="match status" value="1"/>
</dbReference>
<feature type="region of interest" description="Disordered" evidence="4">
    <location>
        <begin position="694"/>
        <end position="735"/>
    </location>
</feature>
<dbReference type="InterPro" id="IPR017871">
    <property type="entry name" value="ABC_transporter-like_CS"/>
</dbReference>
<feature type="domain" description="ABC transporter" evidence="5">
    <location>
        <begin position="29"/>
        <end position="385"/>
    </location>
</feature>
<dbReference type="SMART" id="SM00382">
    <property type="entry name" value="AAA"/>
    <property type="match status" value="2"/>
</dbReference>
<gene>
    <name evidence="6" type="ORF">HYALB_00005724</name>
</gene>
<dbReference type="Pfam" id="PF00005">
    <property type="entry name" value="ABC_tran"/>
    <property type="match status" value="2"/>
</dbReference>
<sequence length="775" mass="85354">MDESETAILCSSKQTRFDIKTPVYQQLDIEGLNITVTSAPANTATKPKGKARAEGLEILSNASLKLKAGVHYALIGRNGTGKSTLLKAVAQKLIPGIPIRTRISILQQTDSDKVSSCDTVEGPSGALSSKPQLSVLEEVIEKATSRNDIQQEIDVLLKAVEGQASPLAPPRALRQVHHDRLKKELFELDKDARLRSGTRGMAARKALTAFEKKIAESAERLSQKDEDITDAAIQVETAEASDLLVDLQTQVEPSRIADIESKAKSILTGLGFPKTNFDKPIGTLSGGWRMRTNLASILLQPSDILILDEPTNFLDLLGIIWLEKYLKQLHDSPDPPTVVLVSHDRDFINAICQELIVLRDQTLTYFRGSLTAFDKSIRDKQKYLTRMRDAQEKQKSHIQNTIQQNIKQGKAAGDDNKLRQAKSRQKKLDDRMGMQKSASGGRFKLNRDLAGYHLSARAEIDIPADEKGVSIVLPMAPDLRFPGPLVSLEGVTFRYPTAKKASTPAPAVLSDVNLTIHMGDRMGFVGLNGAGKSTLIKLLTETTRPTKGTITRHPRLRLGYYSQHAVESLQQLGIADEDLTALSLLTNDINTNTDADEKLDEGEIRGLLGSLGLPGRTASDVPLRKLSGGQLVRLAIARLVWKSPQLLVLDEITTHLDFHTVSALAEALSGWNGAAVVVSHDRFLVRRVVEGIKDSERGDEDSESEGEDEEVELRRRLDSERGDEDSESEGEDEEVELRRRRVVYLLKGGGMKVLPRGVGEFEESLERRVEKLLVS</sequence>
<feature type="compositionally biased region" description="Acidic residues" evidence="4">
    <location>
        <begin position="697"/>
        <end position="711"/>
    </location>
</feature>
<evidence type="ECO:0000256" key="1">
    <source>
        <dbReference type="ARBA" id="ARBA00022737"/>
    </source>
</evidence>
<dbReference type="InterPro" id="IPR003439">
    <property type="entry name" value="ABC_transporter-like_ATP-bd"/>
</dbReference>
<dbReference type="EMBL" id="CAJVRM010000172">
    <property type="protein sequence ID" value="CAG8976318.1"/>
    <property type="molecule type" value="Genomic_DNA"/>
</dbReference>
<reference evidence="6" key="1">
    <citation type="submission" date="2021-07" db="EMBL/GenBank/DDBJ databases">
        <authorList>
            <person name="Durling M."/>
        </authorList>
    </citation>
    <scope>NUCLEOTIDE SEQUENCE</scope>
</reference>
<dbReference type="FunFam" id="3.40.50.300:FF:000011">
    <property type="entry name" value="Putative ABC transporter ATP-binding component"/>
    <property type="match status" value="1"/>
</dbReference>
<evidence type="ECO:0000313" key="6">
    <source>
        <dbReference type="EMBL" id="CAG8976318.1"/>
    </source>
</evidence>
<keyword evidence="3" id="KW-0067">ATP-binding</keyword>
<evidence type="ECO:0000256" key="3">
    <source>
        <dbReference type="ARBA" id="ARBA00022840"/>
    </source>
</evidence>
<proteinExistence type="predicted"/>
<feature type="compositionally biased region" description="Acidic residues" evidence="4">
    <location>
        <begin position="721"/>
        <end position="735"/>
    </location>
</feature>
<evidence type="ECO:0000256" key="2">
    <source>
        <dbReference type="ARBA" id="ARBA00022741"/>
    </source>
</evidence>
<dbReference type="Gene3D" id="3.40.50.300">
    <property type="entry name" value="P-loop containing nucleotide triphosphate hydrolases"/>
    <property type="match status" value="2"/>
</dbReference>
<dbReference type="Pfam" id="PF12848">
    <property type="entry name" value="ABC_tran_Xtn"/>
    <property type="match status" value="1"/>
</dbReference>
<dbReference type="Proteomes" id="UP000701801">
    <property type="component" value="Unassembled WGS sequence"/>
</dbReference>
<comment type="caution">
    <text evidence="6">The sequence shown here is derived from an EMBL/GenBank/DDBJ whole genome shotgun (WGS) entry which is preliminary data.</text>
</comment>
<dbReference type="FunFam" id="3.40.50.300:FF:003119">
    <property type="entry name" value="ABC ATPase, putative (AFU_orthologue AFUA_1G16440)"/>
    <property type="match status" value="1"/>
</dbReference>
<evidence type="ECO:0000313" key="7">
    <source>
        <dbReference type="Proteomes" id="UP000701801"/>
    </source>
</evidence>
<evidence type="ECO:0000259" key="5">
    <source>
        <dbReference type="PROSITE" id="PS50893"/>
    </source>
</evidence>
<keyword evidence="7" id="KW-1185">Reference proteome</keyword>
<dbReference type="AlphaFoldDB" id="A0A9N9PVB3"/>
<dbReference type="GO" id="GO:0005524">
    <property type="term" value="F:ATP binding"/>
    <property type="evidence" value="ECO:0007669"/>
    <property type="project" value="UniProtKB-KW"/>
</dbReference>
<feature type="domain" description="ABC transporter" evidence="5">
    <location>
        <begin position="486"/>
        <end position="722"/>
    </location>
</feature>
<organism evidence="6 7">
    <name type="scientific">Hymenoscyphus albidus</name>
    <dbReference type="NCBI Taxonomy" id="595503"/>
    <lineage>
        <taxon>Eukaryota</taxon>
        <taxon>Fungi</taxon>
        <taxon>Dikarya</taxon>
        <taxon>Ascomycota</taxon>
        <taxon>Pezizomycotina</taxon>
        <taxon>Leotiomycetes</taxon>
        <taxon>Helotiales</taxon>
        <taxon>Helotiaceae</taxon>
        <taxon>Hymenoscyphus</taxon>
    </lineage>
</organism>
<dbReference type="InterPro" id="IPR032781">
    <property type="entry name" value="ABC_tran_Xtn"/>
</dbReference>
<dbReference type="SUPFAM" id="SSF52540">
    <property type="entry name" value="P-loop containing nucleoside triphosphate hydrolases"/>
    <property type="match status" value="2"/>
</dbReference>
<dbReference type="InterPro" id="IPR003593">
    <property type="entry name" value="AAA+_ATPase"/>
</dbReference>
<dbReference type="InterPro" id="IPR027417">
    <property type="entry name" value="P-loop_NTPase"/>
</dbReference>
<dbReference type="InterPro" id="IPR050611">
    <property type="entry name" value="ABCF"/>
</dbReference>
<dbReference type="PROSITE" id="PS50893">
    <property type="entry name" value="ABC_TRANSPORTER_2"/>
    <property type="match status" value="2"/>
</dbReference>
<dbReference type="OrthoDB" id="2110130at2759"/>
<dbReference type="CDD" id="cd03221">
    <property type="entry name" value="ABCF_EF-3"/>
    <property type="match status" value="1"/>
</dbReference>
<keyword evidence="1" id="KW-0677">Repeat</keyword>